<comment type="caution">
    <text evidence="1">The sequence shown here is derived from an EMBL/GenBank/DDBJ whole genome shotgun (WGS) entry which is preliminary data.</text>
</comment>
<organism evidence="1 2">
    <name type="scientific">Peronosclerospora sorghi</name>
    <dbReference type="NCBI Taxonomy" id="230839"/>
    <lineage>
        <taxon>Eukaryota</taxon>
        <taxon>Sar</taxon>
        <taxon>Stramenopiles</taxon>
        <taxon>Oomycota</taxon>
        <taxon>Peronosporomycetes</taxon>
        <taxon>Peronosporales</taxon>
        <taxon>Peronosporaceae</taxon>
        <taxon>Peronosclerospora</taxon>
    </lineage>
</organism>
<reference evidence="1 2" key="1">
    <citation type="journal article" date="2022" name="bioRxiv">
        <title>The genome of the oomycete Peronosclerospora sorghi, a cosmopolitan pathogen of maize and sorghum, is inflated with dispersed pseudogenes.</title>
        <authorList>
            <person name="Fletcher K."/>
            <person name="Martin F."/>
            <person name="Isakeit T."/>
            <person name="Cavanaugh K."/>
            <person name="Magill C."/>
            <person name="Michelmore R."/>
        </authorList>
    </citation>
    <scope>NUCLEOTIDE SEQUENCE [LARGE SCALE GENOMIC DNA]</scope>
    <source>
        <strain evidence="1">P6</strain>
    </source>
</reference>
<protein>
    <submittedName>
        <fullName evidence="1">Uncharacterized protein</fullName>
    </submittedName>
</protein>
<dbReference type="EMBL" id="CM047588">
    <property type="protein sequence ID" value="KAI9905156.1"/>
    <property type="molecule type" value="Genomic_DNA"/>
</dbReference>
<sequence length="100" mass="10056">MVARSELNVRELLEMVRQIYQESIDRVATTERGPVLTSGADAARISGNWTGEAAGGDDGGNWTGEAAGGDDGGNWTGEAAGGDDGGNWTGEAAGGDDGGI</sequence>
<keyword evidence="2" id="KW-1185">Reference proteome</keyword>
<gene>
    <name evidence="1" type="ORF">PsorP6_013775</name>
</gene>
<accession>A0ACC0VG80</accession>
<dbReference type="Proteomes" id="UP001163321">
    <property type="component" value="Chromosome 9"/>
</dbReference>
<evidence type="ECO:0000313" key="2">
    <source>
        <dbReference type="Proteomes" id="UP001163321"/>
    </source>
</evidence>
<proteinExistence type="predicted"/>
<name>A0ACC0VG80_9STRA</name>
<evidence type="ECO:0000313" key="1">
    <source>
        <dbReference type="EMBL" id="KAI9905156.1"/>
    </source>
</evidence>